<name>H2YVA8_CIOSA</name>
<dbReference type="Pfam" id="PF12234">
    <property type="entry name" value="Rav1p_C"/>
    <property type="match status" value="2"/>
</dbReference>
<dbReference type="PROSITE" id="PS50082">
    <property type="entry name" value="WD_REPEATS_2"/>
    <property type="match status" value="1"/>
</dbReference>
<reference evidence="4" key="2">
    <citation type="submission" date="2025-08" db="UniProtKB">
        <authorList>
            <consortium name="Ensembl"/>
        </authorList>
    </citation>
    <scope>IDENTIFICATION</scope>
</reference>
<feature type="region of interest" description="Disordered" evidence="2">
    <location>
        <begin position="1797"/>
        <end position="1830"/>
    </location>
</feature>
<dbReference type="SUPFAM" id="SSF50978">
    <property type="entry name" value="WD40 repeat-like"/>
    <property type="match status" value="2"/>
</dbReference>
<evidence type="ECO:0000313" key="4">
    <source>
        <dbReference type="Ensembl" id="ENSCSAVP00000009268.1"/>
    </source>
</evidence>
<feature type="region of interest" description="Disordered" evidence="2">
    <location>
        <begin position="2003"/>
        <end position="2034"/>
    </location>
</feature>
<dbReference type="InterPro" id="IPR022033">
    <property type="entry name" value="Rav1p_C"/>
</dbReference>
<dbReference type="InterPro" id="IPR015943">
    <property type="entry name" value="WD40/YVTN_repeat-like_dom_sf"/>
</dbReference>
<dbReference type="OMA" id="AENGNTC"/>
<keyword evidence="1" id="KW-0853">WD repeat</keyword>
<proteinExistence type="predicted"/>
<feature type="domain" description="RAVE complex protein Rav1 C-terminal" evidence="3">
    <location>
        <begin position="1030"/>
        <end position="1301"/>
    </location>
</feature>
<dbReference type="Pfam" id="PF00400">
    <property type="entry name" value="WD40"/>
    <property type="match status" value="1"/>
</dbReference>
<dbReference type="GO" id="GO:0007035">
    <property type="term" value="P:vacuolar acidification"/>
    <property type="evidence" value="ECO:0007669"/>
    <property type="project" value="TreeGrafter"/>
</dbReference>
<feature type="region of interest" description="Disordered" evidence="2">
    <location>
        <begin position="251"/>
        <end position="295"/>
    </location>
</feature>
<feature type="compositionally biased region" description="Basic and acidic residues" evidence="2">
    <location>
        <begin position="1806"/>
        <end position="1820"/>
    </location>
</feature>
<feature type="compositionally biased region" description="Polar residues" evidence="2">
    <location>
        <begin position="251"/>
        <end position="293"/>
    </location>
</feature>
<dbReference type="PANTHER" id="PTHR13950">
    <property type="entry name" value="RABCONNECTIN-RELATED"/>
    <property type="match status" value="1"/>
</dbReference>
<dbReference type="eggNOG" id="KOG1064">
    <property type="taxonomic scope" value="Eukaryota"/>
</dbReference>
<feature type="repeat" description="WD" evidence="1">
    <location>
        <begin position="2478"/>
        <end position="2519"/>
    </location>
</feature>
<dbReference type="Ensembl" id="ENSCSAVT00000009385.1">
    <property type="protein sequence ID" value="ENSCSAVP00000009268.1"/>
    <property type="gene ID" value="ENSCSAVG00000005466.1"/>
</dbReference>
<dbReference type="InterPro" id="IPR036322">
    <property type="entry name" value="WD40_repeat_dom_sf"/>
</dbReference>
<feature type="domain" description="RAVE complex protein Rav1 C-terminal" evidence="3">
    <location>
        <begin position="1336"/>
        <end position="1655"/>
    </location>
</feature>
<organism evidence="4 5">
    <name type="scientific">Ciona savignyi</name>
    <name type="common">Pacific transparent sea squirt</name>
    <dbReference type="NCBI Taxonomy" id="51511"/>
    <lineage>
        <taxon>Eukaryota</taxon>
        <taxon>Metazoa</taxon>
        <taxon>Chordata</taxon>
        <taxon>Tunicata</taxon>
        <taxon>Ascidiacea</taxon>
        <taxon>Phlebobranchia</taxon>
        <taxon>Cionidae</taxon>
        <taxon>Ciona</taxon>
    </lineage>
</organism>
<dbReference type="SMART" id="SM00320">
    <property type="entry name" value="WD40"/>
    <property type="match status" value="11"/>
</dbReference>
<accession>H2YVA8</accession>
<dbReference type="InParanoid" id="H2YVA8"/>
<feature type="region of interest" description="Disordered" evidence="2">
    <location>
        <begin position="1665"/>
        <end position="1737"/>
    </location>
</feature>
<sequence>MKQHQVLTGSSNPGSHCYDIGQISNFTFFAYGSGCDVVVTSSSKHPLQILTYKNDVVITALSCSDINGYIAVAYANQVVLYCPQKNSINGSYNWTEKASFSVNENKGNIRILSWNYDGSQLLIGSSLISLWRSSLPVVEDSVWRCAWRSAEEEHPIQLSFSPTNSSSQLFASVTRGDCMIKVWFPHRNKDNRDIDFTFTYLLHPQPVVGIEWRKNFVSGKLEIFSNVLISSSRDQICRIWCETKSPNSQLLKFQSKQQTPHSKTGDNSTETRVTRSATAMASLTPTPTSSSGKRLSENRHFHLAASINPLSDIPLLPSASEQRLSSSNNEDVSTFTIHWLNNKFHQSRVLQNQRSQKSFSTQEYMEEDGLTMGSSDSSLYLNAPDVLESLIYNWIESRDALFSIHPTDGSLLVWHIDWLDENRAGRIRQPQVCFSSRIPMAFSSGDAATLCPKVILFVNYSSQQNLLHSASCFSLNPNANEVESAVKTVYTDVQLLSKHTDGSLNLWQVSFSNENDFSSITSIYHITRICGHCFHLSGILSHPILPLLLTTASHKTTLADNQTSKESDLILWRVDPVGPLSYSGGLSELTRISRKEHDFTHVSWFPVLFPTWCLGRSNNSPSTALVSISENSIDIYQAVVDADIILHEITAASTSPSDQSLQRNMVSHQSSAHPGCILHLTNMDKSFSCKGSVLLLETFPDTVMCSSGATKSSNCHFNKSFFIVMVAQHETTVIHTWKVTFKAKLSSVKDSRSRRTTTRMSDSSDDDSDIIIDEFIPSSFSFIDVSLHKVSSEVIKLPSPSKAKVLSACSGTGRFGLLLDPKQKNNCYNSPFHVCIACDDGSIYFWCYSPTPDPTTNHHWGIWSPDNSTSCSVKVEGRPILIKAANPTLLACLHASNSGGYVVTIYECASSGGSKWMEQGRIQYDVEVMQKEEEFHLDWLSREEGSFFLAVGYATNIKIYSLAPNDIRDTAAVKQSSKSTITRQSSLDVHTRQKLNASSKFRKAEMLIEEFNVNQTTHNEESSNWRLLRWQLLNDLNVSSNSPSALNLTDYSSVVSWARDGILVVATQTEMYVFCPWMEHDKGKQTANDMLSLSEIADHSFPSLPQYHPVVLSELMNSGHIAVVREILINLAICINGDFRDTVCQTEALQVEKYQFSEFLVNTLKVCSSGNHITPLSLQSLLSDDGHLQSNFVEVVPGKNDENAAKNAMETLDDFATLDLQMDEADSSDDELNEILGIKSKKGKKISQEKIDLTKLELNYFGKEHCKVIHEFLVRNQLPGLSSLDQMGLMALADTLEMTNASNLCSDSSRNEENVAGQNFRSGERGYAVSGGGGGSLDNCGLQYVMALHNHLCLLNSLPASNRAMLLKKGLDSCHFAWAFHSEAEEEMLSLLPSVQRGAPEWKELKSLGVGWWIRSNVLLRRLIEQTARAAFLKKNDPLDSALFYLALKKKAVLCGLFKSVKDTRMYAFFQHNFNEERWRIAALKNAFALMGKQRFEQAVAFFLLSGSIHDAVEVCIEKLKDIQLALVISRVYGADSVSEEKILLNHVLGETDSSHLVITMNSDSFYRSMACWVLGRYSDSVSTLVENIHHEDITDVFNFYMFLRSHPIVQRSRAVEAANNPTLKSKSISKNERELIFQTAVVHLEAGCPILTLDSLSNLPKMVEEPPTREEVNAPKIKEEQVEPPDWSAPVEITDDGLELNWSDEDEGSDKSDSNPDVPVIIKQDARTPETTKSDPEITSFTQDVFANHLRMTACLKIFVQELQAIANVYNMDGGQLRSKLYMWLENASSVMNRIFGSPEPEPCEQEKHETGPLHKDSSSDEEASNSIESMGARASGLSSLAPSLHELILADNQDWKSRRSALTRRHKWLQRNHNFIRTLLSYCNLHDSAFGSLAALRMELLLLLQESLEDHIFGGGVRQLVTYSTSQTNVEQSTKTVHKMRERLNTKLLSSLKRPSTGSIAQHASSTKEKFVPPEISLWDWFLTKPFAILNDDLMNFDSDAEVEDSDDESDTFSDLSNQMDDTVNESDETDPDSYSWKILRFVIIQIVIRNVKEFLSLAGFDINEISSNSSLLAASLRVLQDWLSEAQNVLEQTSGTPTEYLPSFKHSDVFGGPRPAMLRYQAMLEPDNTPFHPPTSKTFGLIRLWHSLVKKEELQETFIKFIFLRRNKTEEDTFTTGDEDVTTSPGRKVKILHKEPDIITAFCMNSVNNNCIALSSSKEVIELDISMLLASDSWAWVEENSTPVERKGSVKDDEEFLFVSAARTGKPSQPMYPQSAQVSVPWMSKTQTGQGANVLLKRGRAGVRRLESHPTLPYYLTGSTDGSLCMWEWGHQHRISQYRAAGQFAKVSSVHFNHLGNKLSLVDGEGFLTLWQVSSPQKSFFHHLVHDRGASDCCFLSSASVIATAGMSTSHRNTAIWDTLMPKRSMLVKDFLVHEQTGSYCLKYLPRYRSIIVGGKNGNIAVFDDRSLNDPVTKFVAHDSPVKCISVDQRERIYATGSTSGDVKIWDASSNQLLSASPNEHARSSLFRNFGFGTVQITLADDQIFTCGADGSLKMKILP</sequence>
<feature type="compositionally biased region" description="Acidic residues" evidence="2">
    <location>
        <begin position="2003"/>
        <end position="2014"/>
    </location>
</feature>
<dbReference type="GO" id="GO:0043291">
    <property type="term" value="C:RAVE complex"/>
    <property type="evidence" value="ECO:0007669"/>
    <property type="project" value="TreeGrafter"/>
</dbReference>
<evidence type="ECO:0000259" key="3">
    <source>
        <dbReference type="Pfam" id="PF12234"/>
    </source>
</evidence>
<evidence type="ECO:0000256" key="1">
    <source>
        <dbReference type="PROSITE-ProRule" id="PRU00221"/>
    </source>
</evidence>
<dbReference type="InterPro" id="IPR001680">
    <property type="entry name" value="WD40_rpt"/>
</dbReference>
<keyword evidence="5" id="KW-1185">Reference proteome</keyword>
<feature type="compositionally biased region" description="Basic and acidic residues" evidence="2">
    <location>
        <begin position="1725"/>
        <end position="1737"/>
    </location>
</feature>
<protein>
    <recommendedName>
        <fullName evidence="3">RAVE complex protein Rav1 C-terminal domain-containing protein</fullName>
    </recommendedName>
</protein>
<evidence type="ECO:0000256" key="2">
    <source>
        <dbReference type="SAM" id="MobiDB-lite"/>
    </source>
</evidence>
<dbReference type="Proteomes" id="UP000007875">
    <property type="component" value="Unassembled WGS sequence"/>
</dbReference>
<feature type="compositionally biased region" description="Basic and acidic residues" evidence="2">
    <location>
        <begin position="1665"/>
        <end position="1682"/>
    </location>
</feature>
<dbReference type="Gene3D" id="2.130.10.10">
    <property type="entry name" value="YVTN repeat-like/Quinoprotein amine dehydrogenase"/>
    <property type="match status" value="3"/>
</dbReference>
<feature type="compositionally biased region" description="Acidic residues" evidence="2">
    <location>
        <begin position="1694"/>
        <end position="1709"/>
    </location>
</feature>
<dbReference type="STRING" id="51511.ENSCSAVP00000009268"/>
<evidence type="ECO:0000313" key="5">
    <source>
        <dbReference type="Proteomes" id="UP000007875"/>
    </source>
</evidence>
<dbReference type="PROSITE" id="PS50294">
    <property type="entry name" value="WD_REPEATS_REGION"/>
    <property type="match status" value="1"/>
</dbReference>
<dbReference type="GeneTree" id="ENSGT00390000000096"/>
<dbReference type="InterPro" id="IPR052208">
    <property type="entry name" value="DmX-like/RAVE_component"/>
</dbReference>
<feature type="compositionally biased region" description="Acidic residues" evidence="2">
    <location>
        <begin position="2025"/>
        <end position="2034"/>
    </location>
</feature>
<dbReference type="FunCoup" id="H2YVA8">
    <property type="interactions" value="230"/>
</dbReference>
<dbReference type="PANTHER" id="PTHR13950:SF9">
    <property type="entry name" value="RABCONNECTIN-3A"/>
    <property type="match status" value="1"/>
</dbReference>
<reference evidence="5" key="1">
    <citation type="submission" date="2003-08" db="EMBL/GenBank/DDBJ databases">
        <authorList>
            <person name="Birren B."/>
            <person name="Nusbaum C."/>
            <person name="Abebe A."/>
            <person name="Abouelleil A."/>
            <person name="Adekoya E."/>
            <person name="Ait-zahra M."/>
            <person name="Allen N."/>
            <person name="Allen T."/>
            <person name="An P."/>
            <person name="Anderson M."/>
            <person name="Anderson S."/>
            <person name="Arachchi H."/>
            <person name="Armbruster J."/>
            <person name="Bachantsang P."/>
            <person name="Baldwin J."/>
            <person name="Barry A."/>
            <person name="Bayul T."/>
            <person name="Blitshsteyn B."/>
            <person name="Bloom T."/>
            <person name="Blye J."/>
            <person name="Boguslavskiy L."/>
            <person name="Borowsky M."/>
            <person name="Boukhgalter B."/>
            <person name="Brunache A."/>
            <person name="Butler J."/>
            <person name="Calixte N."/>
            <person name="Calvo S."/>
            <person name="Camarata J."/>
            <person name="Campo K."/>
            <person name="Chang J."/>
            <person name="Cheshatsang Y."/>
            <person name="Citroen M."/>
            <person name="Collymore A."/>
            <person name="Considine T."/>
            <person name="Cook A."/>
            <person name="Cooke P."/>
            <person name="Corum B."/>
            <person name="Cuomo C."/>
            <person name="David R."/>
            <person name="Dawoe T."/>
            <person name="Degray S."/>
            <person name="Dodge S."/>
            <person name="Dooley K."/>
            <person name="Dorje P."/>
            <person name="Dorjee K."/>
            <person name="Dorris L."/>
            <person name="Duffey N."/>
            <person name="Dupes A."/>
            <person name="Elkins T."/>
            <person name="Engels R."/>
            <person name="Erickson J."/>
            <person name="Farina A."/>
            <person name="Faro S."/>
            <person name="Ferreira P."/>
            <person name="Fischer H."/>
            <person name="Fitzgerald M."/>
            <person name="Foley K."/>
            <person name="Gage D."/>
            <person name="Galagan J."/>
            <person name="Gearin G."/>
            <person name="Gnerre S."/>
            <person name="Gnirke A."/>
            <person name="Goyette A."/>
            <person name="Graham J."/>
            <person name="Grandbois E."/>
            <person name="Gyaltsen K."/>
            <person name="Hafez N."/>
            <person name="Hagopian D."/>
            <person name="Hagos B."/>
            <person name="Hall J."/>
            <person name="Hatcher B."/>
            <person name="Heller A."/>
            <person name="Higgins H."/>
            <person name="Honan T."/>
            <person name="Horn A."/>
            <person name="Houde N."/>
            <person name="Hughes L."/>
            <person name="Hulme W."/>
            <person name="Husby E."/>
            <person name="Iliev I."/>
            <person name="Jaffe D."/>
            <person name="Jones C."/>
            <person name="Kamal M."/>
            <person name="Kamat A."/>
            <person name="Kamvysselis M."/>
            <person name="Karlsson E."/>
            <person name="Kells C."/>
            <person name="Kieu A."/>
            <person name="Kisner P."/>
            <person name="Kodira C."/>
            <person name="Kulbokas E."/>
            <person name="Labutti K."/>
            <person name="Lama D."/>
            <person name="Landers T."/>
            <person name="Leger J."/>
            <person name="Levine S."/>
            <person name="Lewis D."/>
            <person name="Lewis T."/>
            <person name="Lindblad-toh K."/>
            <person name="Liu X."/>
            <person name="Lokyitsang T."/>
            <person name="Lokyitsang Y."/>
            <person name="Lucien O."/>
            <person name="Lui A."/>
            <person name="Ma L.J."/>
            <person name="Mabbitt R."/>
            <person name="Macdonald J."/>
            <person name="Maclean C."/>
            <person name="Major J."/>
            <person name="Manning J."/>
            <person name="Marabella R."/>
            <person name="Maru K."/>
            <person name="Matthews C."/>
            <person name="Mauceli E."/>
            <person name="Mccarthy M."/>
            <person name="Mcdonough S."/>
            <person name="Mcghee T."/>
            <person name="Meldrim J."/>
            <person name="Meneus L."/>
            <person name="Mesirov J."/>
            <person name="Mihalev A."/>
            <person name="Mihova T."/>
            <person name="Mikkelsen T."/>
            <person name="Mlenga V."/>
            <person name="Moru K."/>
            <person name="Mozes J."/>
            <person name="Mulrain L."/>
            <person name="Munson G."/>
            <person name="Naylor J."/>
            <person name="Newes C."/>
            <person name="Nguyen C."/>
            <person name="Nguyen N."/>
            <person name="Nguyen T."/>
            <person name="Nicol R."/>
            <person name="Nielsen C."/>
            <person name="Nizzari M."/>
            <person name="Norbu C."/>
            <person name="Norbu N."/>
            <person name="O'donnell P."/>
            <person name="Okoawo O."/>
            <person name="O'leary S."/>
            <person name="Omotosho B."/>
            <person name="O'neill K."/>
            <person name="Osman S."/>
            <person name="Parker S."/>
            <person name="Perrin D."/>
            <person name="Phunkhang P."/>
            <person name="Piqani B."/>
            <person name="Purcell S."/>
            <person name="Rachupka T."/>
            <person name="Ramasamy U."/>
            <person name="Rameau R."/>
            <person name="Ray V."/>
            <person name="Raymond C."/>
            <person name="Retta R."/>
            <person name="Richardson S."/>
            <person name="Rise C."/>
            <person name="Rodriguez J."/>
            <person name="Rogers J."/>
            <person name="Rogov P."/>
            <person name="Rutman M."/>
            <person name="Schupbach R."/>
            <person name="Seaman C."/>
            <person name="Settipalli S."/>
            <person name="Sharpe T."/>
            <person name="Sheridan J."/>
            <person name="Sherpa N."/>
            <person name="Shi J."/>
            <person name="Smirnov S."/>
            <person name="Smith C."/>
            <person name="Sougnez C."/>
            <person name="Spencer B."/>
            <person name="Stalker J."/>
            <person name="Stange-thomann N."/>
            <person name="Stavropoulos S."/>
            <person name="Stetson K."/>
            <person name="Stone C."/>
            <person name="Stone S."/>
            <person name="Stubbs M."/>
            <person name="Talamas J."/>
            <person name="Tchuinga P."/>
            <person name="Tenzing P."/>
            <person name="Tesfaye S."/>
            <person name="Theodore J."/>
            <person name="Thoulutsang Y."/>
            <person name="Topham K."/>
            <person name="Towey S."/>
            <person name="Tsamla T."/>
            <person name="Tsomo N."/>
            <person name="Vallee D."/>
            <person name="Vassiliev H."/>
            <person name="Venkataraman V."/>
            <person name="Vinson J."/>
            <person name="Vo A."/>
            <person name="Wade C."/>
            <person name="Wang S."/>
            <person name="Wangchuk T."/>
            <person name="Wangdi T."/>
            <person name="Whittaker C."/>
            <person name="Wilkinson J."/>
            <person name="Wu Y."/>
            <person name="Wyman D."/>
            <person name="Yadav S."/>
            <person name="Yang S."/>
            <person name="Yang X."/>
            <person name="Yeager S."/>
            <person name="Yee E."/>
            <person name="Young G."/>
            <person name="Zainoun J."/>
            <person name="Zembeck L."/>
            <person name="Zimmer A."/>
            <person name="Zody M."/>
            <person name="Lander E."/>
        </authorList>
    </citation>
    <scope>NUCLEOTIDE SEQUENCE [LARGE SCALE GENOMIC DNA]</scope>
</reference>
<reference evidence="4" key="3">
    <citation type="submission" date="2025-09" db="UniProtKB">
        <authorList>
            <consortium name="Ensembl"/>
        </authorList>
    </citation>
    <scope>IDENTIFICATION</scope>
</reference>